<dbReference type="AlphaFoldDB" id="A0A3P3R012"/>
<dbReference type="Proteomes" id="UP000272490">
    <property type="component" value="Unassembled WGS sequence"/>
</dbReference>
<evidence type="ECO:0000313" key="2">
    <source>
        <dbReference type="Proteomes" id="UP000272490"/>
    </source>
</evidence>
<accession>A0A3P3R012</accession>
<dbReference type="RefSeq" id="WP_040457782.1">
    <property type="nucleotide sequence ID" value="NZ_RRCO01000001.1"/>
</dbReference>
<keyword evidence="2" id="KW-1185">Reference proteome</keyword>
<dbReference type="InterPro" id="IPR013324">
    <property type="entry name" value="RNA_pol_sigma_r3/r4-like"/>
</dbReference>
<reference evidence="1 2" key="1">
    <citation type="submission" date="2018-11" db="EMBL/GenBank/DDBJ databases">
        <title>Genome sequencing of Lachnoanaerobaculum sp. KCOM 2030 (= ChDC B114).</title>
        <authorList>
            <person name="Kook J.-K."/>
            <person name="Park S.-N."/>
            <person name="Lim Y.K."/>
        </authorList>
    </citation>
    <scope>NUCLEOTIDE SEQUENCE [LARGE SCALE GENOMIC DNA]</scope>
    <source>
        <strain evidence="1 2">KCOM 2030</strain>
    </source>
</reference>
<comment type="caution">
    <text evidence="1">The sequence shown here is derived from an EMBL/GenBank/DDBJ whole genome shotgun (WGS) entry which is preliminary data.</text>
</comment>
<protein>
    <submittedName>
        <fullName evidence="1">Sigma-70 family RNA polymerase sigma factor</fullName>
    </submittedName>
</protein>
<gene>
    <name evidence="1" type="ORF">EHV10_01915</name>
</gene>
<name>A0A3P3R012_9FIRM</name>
<sequence>MTDDRKYIYVKGEKIYVSDEIYKAYKKQVNHEAYLNKSDKKHKVYGYEDYKIDLNSVVDEDVDIEKIIETKMRIKDLYQALRKLNDEELKVIDSLYFKKMTIRDLAKEQQVSSKKIFSFRNKILKKLREMLK</sequence>
<organism evidence="1 2">
    <name type="scientific">Lachnoanaerobaculum gingivalis</name>
    <dbReference type="NCBI Taxonomy" id="2490855"/>
    <lineage>
        <taxon>Bacteria</taxon>
        <taxon>Bacillati</taxon>
        <taxon>Bacillota</taxon>
        <taxon>Clostridia</taxon>
        <taxon>Lachnospirales</taxon>
        <taxon>Lachnospiraceae</taxon>
        <taxon>Lachnoanaerobaculum</taxon>
    </lineage>
</organism>
<dbReference type="OrthoDB" id="1691101at2"/>
<evidence type="ECO:0000313" key="1">
    <source>
        <dbReference type="EMBL" id="RRJ26797.1"/>
    </source>
</evidence>
<dbReference type="EMBL" id="RRCO01000001">
    <property type="protein sequence ID" value="RRJ26797.1"/>
    <property type="molecule type" value="Genomic_DNA"/>
</dbReference>
<dbReference type="SUPFAM" id="SSF88659">
    <property type="entry name" value="Sigma3 and sigma4 domains of RNA polymerase sigma factors"/>
    <property type="match status" value="1"/>
</dbReference>
<proteinExistence type="predicted"/>
<dbReference type="Gene3D" id="1.20.140.160">
    <property type="match status" value="1"/>
</dbReference>